<keyword evidence="2" id="KW-1185">Reference proteome</keyword>
<dbReference type="InterPro" id="IPR043502">
    <property type="entry name" value="DNA/RNA_pol_sf"/>
</dbReference>
<name>A0A0L7QXP6_9HYME</name>
<gene>
    <name evidence="1" type="ORF">WH47_04095</name>
</gene>
<reference evidence="1 2" key="1">
    <citation type="submission" date="2015-07" db="EMBL/GenBank/DDBJ databases">
        <title>The genome of Habropoda laboriosa.</title>
        <authorList>
            <person name="Pan H."/>
            <person name="Kapheim K."/>
        </authorList>
    </citation>
    <scope>NUCLEOTIDE SEQUENCE [LARGE SCALE GENOMIC DNA]</scope>
    <source>
        <strain evidence="1">0110345459</strain>
    </source>
</reference>
<dbReference type="AlphaFoldDB" id="A0A0L7QXP6"/>
<accession>A0A0L7QXP6</accession>
<dbReference type="PANTHER" id="PTHR47331:SF5">
    <property type="entry name" value="RIBONUCLEASE H"/>
    <property type="match status" value="1"/>
</dbReference>
<dbReference type="OrthoDB" id="7550652at2759"/>
<protein>
    <submittedName>
        <fullName evidence="1">Uncharacterized protein</fullName>
    </submittedName>
</protein>
<dbReference type="EMBL" id="KQ414700">
    <property type="protein sequence ID" value="KOC63377.1"/>
    <property type="molecule type" value="Genomic_DNA"/>
</dbReference>
<dbReference type="SUPFAM" id="SSF56672">
    <property type="entry name" value="DNA/RNA polymerases"/>
    <property type="match status" value="1"/>
</dbReference>
<dbReference type="InterPro" id="IPR005312">
    <property type="entry name" value="DUF1759"/>
</dbReference>
<dbReference type="STRING" id="597456.A0A0L7QXP6"/>
<dbReference type="PANTHER" id="PTHR47331">
    <property type="entry name" value="PHD-TYPE DOMAIN-CONTAINING PROTEIN"/>
    <property type="match status" value="1"/>
</dbReference>
<sequence>MRLKSLYTQVRAQALDFLPSNNVASAATHIPHGDVQSQPSPYSQIELLDLDVHLPKINLPLFSGQYEEWPGFADQFRSTVRENQRINDCKQLMYLRSCLKNEALRAIESLSNSASNYAVAWNILQKRYHHIAVNRSTHRELRPFLNSIEAHYRSLQSLNQPTTDSLLIHLLLSKIDKDTVLKWKEHTCNEQFPSIETFFAFLHERCQILEPFGNTTNCQTSSIPNHIPRHQPLRRPPPRPFVHNTHTHTSQVYNVQTPTISCNFCKGSHYPQQCETFLRLSIPDRIKFARTKNSCLNCLRSTHRTSECRSTTCRRCYQKHHTLLHQEVASTLVAPTQVNATCLKASTPSQILLATAVINVIDKFGQPHPCRVLLDSCSQSHFITKRFFQRLQLATKSIAIPINGMNDMTSVVKAQTTAQIQSRYNNFSKTFTMLIVEEISQRLPAHQIEKYSLNIPANTYLADPQFYEPAGIDGLLGAQVFWDLLCLGQITLNEKTMKLQQTQLGWIITGEVPIKGTHKNTICNLSMETLNNNINKFWELEERVPEKLLSIEEQNCETHYIKRTQRDPVTGKYIVQLPSKNNIHTLGNSYSLTLRRFLFLERQLDRSPEMKVQYINFMKEYEQLKHMSKISHHPNEGYFLPHHAVTKSDSLTTKIRVVFDASARSTSGISLNETLMVGPVVQEDLFSIVTRFRVHTYVLTADITKMYRQIILNPESNACHRNLPAKHGYVWYGMRVIFSHTVLIATC</sequence>
<dbReference type="Pfam" id="PF03564">
    <property type="entry name" value="DUF1759"/>
    <property type="match status" value="1"/>
</dbReference>
<dbReference type="Proteomes" id="UP000053825">
    <property type="component" value="Unassembled WGS sequence"/>
</dbReference>
<evidence type="ECO:0000313" key="1">
    <source>
        <dbReference type="EMBL" id="KOC63377.1"/>
    </source>
</evidence>
<evidence type="ECO:0000313" key="2">
    <source>
        <dbReference type="Proteomes" id="UP000053825"/>
    </source>
</evidence>
<organism evidence="1 2">
    <name type="scientific">Habropoda laboriosa</name>
    <dbReference type="NCBI Taxonomy" id="597456"/>
    <lineage>
        <taxon>Eukaryota</taxon>
        <taxon>Metazoa</taxon>
        <taxon>Ecdysozoa</taxon>
        <taxon>Arthropoda</taxon>
        <taxon>Hexapoda</taxon>
        <taxon>Insecta</taxon>
        <taxon>Pterygota</taxon>
        <taxon>Neoptera</taxon>
        <taxon>Endopterygota</taxon>
        <taxon>Hymenoptera</taxon>
        <taxon>Apocrita</taxon>
        <taxon>Aculeata</taxon>
        <taxon>Apoidea</taxon>
        <taxon>Anthophila</taxon>
        <taxon>Apidae</taxon>
        <taxon>Habropoda</taxon>
    </lineage>
</organism>
<dbReference type="GO" id="GO:0071897">
    <property type="term" value="P:DNA biosynthetic process"/>
    <property type="evidence" value="ECO:0007669"/>
    <property type="project" value="UniProtKB-ARBA"/>
</dbReference>
<proteinExistence type="predicted"/>